<keyword evidence="2" id="KW-1185">Reference proteome</keyword>
<evidence type="ECO:0000313" key="2">
    <source>
        <dbReference type="Proteomes" id="UP000245207"/>
    </source>
</evidence>
<dbReference type="STRING" id="35608.A0A2U1QMP4"/>
<name>A0A2U1QMP4_ARTAN</name>
<sequence>MAMGNKLVRPARIGQSSSAYNTVRHSFLVLGYLQYWQPVNLLLLAPTNDVMIRQRTSTLAIVISDVIIAGLYSGGKFTTDSKLEEAHALSTSNERKLLEVEVKLRTVDAKLAEVNRKTSDIIRKSSGRGEVTFVDCSTKGKITQNSVFLLLLFIPDEGTSMGLVQHEGGPCVVLAAIQSSHYTLLSATAATANSIFVKKLRTKYKLWLVLAFRDFSVTIRRFKIPNEENKCGTYMDDIVKTLDHGMLSEIKLLRYDIRNIDGGMFENSRSRLWAHSVIVVSNLGTISLKHLIEREIIDGGLSSHKKLHHKGTHDRENNITQLLETSKTPSLVMHCQTKSASINKTMFESDTPYGRYENKVSNIIRQPTVMHRQTEYASSNKTMFESDTPCGTFENKVSNIIRQSTWNLKGYLTLDTS</sequence>
<evidence type="ECO:0000313" key="1">
    <source>
        <dbReference type="EMBL" id="PWA99284.1"/>
    </source>
</evidence>
<proteinExistence type="predicted"/>
<reference evidence="1 2" key="1">
    <citation type="journal article" date="2018" name="Mol. Plant">
        <title>The genome of Artemisia annua provides insight into the evolution of Asteraceae family and artemisinin biosynthesis.</title>
        <authorList>
            <person name="Shen Q."/>
            <person name="Zhang L."/>
            <person name="Liao Z."/>
            <person name="Wang S."/>
            <person name="Yan T."/>
            <person name="Shi P."/>
            <person name="Liu M."/>
            <person name="Fu X."/>
            <person name="Pan Q."/>
            <person name="Wang Y."/>
            <person name="Lv Z."/>
            <person name="Lu X."/>
            <person name="Zhang F."/>
            <person name="Jiang W."/>
            <person name="Ma Y."/>
            <person name="Chen M."/>
            <person name="Hao X."/>
            <person name="Li L."/>
            <person name="Tang Y."/>
            <person name="Lv G."/>
            <person name="Zhou Y."/>
            <person name="Sun X."/>
            <person name="Brodelius P.E."/>
            <person name="Rose J.K.C."/>
            <person name="Tang K."/>
        </authorList>
    </citation>
    <scope>NUCLEOTIDE SEQUENCE [LARGE SCALE GENOMIC DNA]</scope>
    <source>
        <strain evidence="2">cv. Huhao1</strain>
        <tissue evidence="1">Leaf</tissue>
    </source>
</reference>
<protein>
    <submittedName>
        <fullName evidence="1">Uncharacterized protein</fullName>
    </submittedName>
</protein>
<dbReference type="EMBL" id="PKPP01000026">
    <property type="protein sequence ID" value="PWA99284.1"/>
    <property type="molecule type" value="Genomic_DNA"/>
</dbReference>
<dbReference type="Proteomes" id="UP000245207">
    <property type="component" value="Unassembled WGS sequence"/>
</dbReference>
<comment type="caution">
    <text evidence="1">The sequence shown here is derived from an EMBL/GenBank/DDBJ whole genome shotgun (WGS) entry which is preliminary data.</text>
</comment>
<accession>A0A2U1QMP4</accession>
<dbReference type="AlphaFoldDB" id="A0A2U1QMP4"/>
<gene>
    <name evidence="1" type="ORF">CTI12_AA010080</name>
</gene>
<organism evidence="1 2">
    <name type="scientific">Artemisia annua</name>
    <name type="common">Sweet wormwood</name>
    <dbReference type="NCBI Taxonomy" id="35608"/>
    <lineage>
        <taxon>Eukaryota</taxon>
        <taxon>Viridiplantae</taxon>
        <taxon>Streptophyta</taxon>
        <taxon>Embryophyta</taxon>
        <taxon>Tracheophyta</taxon>
        <taxon>Spermatophyta</taxon>
        <taxon>Magnoliopsida</taxon>
        <taxon>eudicotyledons</taxon>
        <taxon>Gunneridae</taxon>
        <taxon>Pentapetalae</taxon>
        <taxon>asterids</taxon>
        <taxon>campanulids</taxon>
        <taxon>Asterales</taxon>
        <taxon>Asteraceae</taxon>
        <taxon>Asteroideae</taxon>
        <taxon>Anthemideae</taxon>
        <taxon>Artemisiinae</taxon>
        <taxon>Artemisia</taxon>
    </lineage>
</organism>